<dbReference type="OrthoDB" id="242138at2"/>
<keyword evidence="3" id="KW-1185">Reference proteome</keyword>
<dbReference type="InterPro" id="IPR041638">
    <property type="entry name" value="BaeRF_family11"/>
</dbReference>
<dbReference type="Pfam" id="PF18855">
    <property type="entry name" value="baeRF_family11"/>
    <property type="match status" value="1"/>
</dbReference>
<reference evidence="2 3" key="1">
    <citation type="submission" date="2017-02" db="EMBL/GenBank/DDBJ databases">
        <title>Genome sequence of the nitrite-oxidizing bacterium Nitrobacter vulgaris strain Ab1.</title>
        <authorList>
            <person name="Mellbye B.L."/>
            <person name="Davis E.W."/>
            <person name="Spieck E."/>
            <person name="Chang J.H."/>
            <person name="Bottomley P.J."/>
            <person name="Sayavedra-Soto L.A."/>
        </authorList>
    </citation>
    <scope>NUCLEOTIDE SEQUENCE [LARGE SCALE GENOMIC DNA]</scope>
    <source>
        <strain evidence="2 3">Ab1</strain>
    </source>
</reference>
<dbReference type="STRING" id="29421.B2M20_18610"/>
<dbReference type="Proteomes" id="UP000189940">
    <property type="component" value="Unassembled WGS sequence"/>
</dbReference>
<accession>A0A1V4HTJ0</accession>
<organism evidence="2 3">
    <name type="scientific">Nitrobacter vulgaris</name>
    <dbReference type="NCBI Taxonomy" id="29421"/>
    <lineage>
        <taxon>Bacteria</taxon>
        <taxon>Pseudomonadati</taxon>
        <taxon>Pseudomonadota</taxon>
        <taxon>Alphaproteobacteria</taxon>
        <taxon>Hyphomicrobiales</taxon>
        <taxon>Nitrobacteraceae</taxon>
        <taxon>Nitrobacter</taxon>
    </lineage>
</organism>
<feature type="region of interest" description="Disordered" evidence="1">
    <location>
        <begin position="168"/>
        <end position="188"/>
    </location>
</feature>
<evidence type="ECO:0000313" key="3">
    <source>
        <dbReference type="Proteomes" id="UP000189940"/>
    </source>
</evidence>
<evidence type="ECO:0000313" key="2">
    <source>
        <dbReference type="EMBL" id="OPH81277.1"/>
    </source>
</evidence>
<protein>
    <submittedName>
        <fullName evidence="2">Uncharacterized protein</fullName>
    </submittedName>
</protein>
<comment type="caution">
    <text evidence="2">The sequence shown here is derived from an EMBL/GenBank/DDBJ whole genome shotgun (WGS) entry which is preliminary data.</text>
</comment>
<gene>
    <name evidence="2" type="ORF">B2M20_18610</name>
</gene>
<proteinExistence type="predicted"/>
<name>A0A1V4HTJ0_NITVU</name>
<evidence type="ECO:0000256" key="1">
    <source>
        <dbReference type="SAM" id="MobiDB-lite"/>
    </source>
</evidence>
<sequence length="372" mass="40490">MLYLDIPTSRDLSSLNELRADVCVSIYLPTTPISQDVQQARITLSNLAKEATRQLQEAGTDKRRLASLQEHLDDLADDEEFWRFQAHSLAVFATPDFLRTYRLANRLSQIMEVSDRFHLKPLIRAITFPHAAYVLAISENAVRLVEVSADLPATTVKVPNLPKDAASAVGKSTINDRSPSGRIHGSEGQKTRLAQYVRKVDAALRPVLAGSNLPLIVAATQPVEAIFRSVSAIPALPHAISGSHDRTSDADLASVARPILDAHYEGQIADFHALFEKRKGQRRATTDISDAARAATFGNIDQLLVDIDNVVDGSVDDDTGAVTFDKAGDARNYGVVDEIAGRALRSGAKVFGVRNDDIPDRQSLAAILRSPL</sequence>
<dbReference type="EMBL" id="MWPQ01000081">
    <property type="protein sequence ID" value="OPH81277.1"/>
    <property type="molecule type" value="Genomic_DNA"/>
</dbReference>
<dbReference type="AlphaFoldDB" id="A0A1V4HTJ0"/>
<dbReference type="RefSeq" id="WP_079448499.1">
    <property type="nucleotide sequence ID" value="NZ_MWPQ01000081.1"/>
</dbReference>